<protein>
    <submittedName>
        <fullName evidence="2">Transposase</fullName>
    </submittedName>
</protein>
<dbReference type="PANTHER" id="PTHR36966:SF1">
    <property type="entry name" value="REP-ASSOCIATED TYROSINE TRANSPOSASE"/>
    <property type="match status" value="1"/>
</dbReference>
<dbReference type="EMBL" id="QQWG01000001">
    <property type="protein sequence ID" value="RRG24750.1"/>
    <property type="molecule type" value="Genomic_DNA"/>
</dbReference>
<comment type="caution">
    <text evidence="2">The sequence shown here is derived from an EMBL/GenBank/DDBJ whole genome shotgun (WGS) entry which is preliminary data.</text>
</comment>
<dbReference type="Proteomes" id="UP000285794">
    <property type="component" value="Unassembled WGS sequence"/>
</dbReference>
<dbReference type="InterPro" id="IPR052715">
    <property type="entry name" value="RAYT_transposase"/>
</dbReference>
<dbReference type="GO" id="GO:0043565">
    <property type="term" value="F:sequence-specific DNA binding"/>
    <property type="evidence" value="ECO:0007669"/>
    <property type="project" value="TreeGrafter"/>
</dbReference>
<dbReference type="Gene3D" id="3.30.70.1290">
    <property type="entry name" value="Transposase IS200-like"/>
    <property type="match status" value="1"/>
</dbReference>
<evidence type="ECO:0000313" key="2">
    <source>
        <dbReference type="EMBL" id="RRG24750.1"/>
    </source>
</evidence>
<dbReference type="PANTHER" id="PTHR36966">
    <property type="entry name" value="REP-ASSOCIATED TYROSINE TRANSPOSASE"/>
    <property type="match status" value="1"/>
</dbReference>
<evidence type="ECO:0000259" key="1">
    <source>
        <dbReference type="SMART" id="SM01321"/>
    </source>
</evidence>
<sequence length="152" mass="17526">MGKIEGGQMHLSAIGKQANLYWSKIPQHFPHIELGEFIIMPNHIHGIIGIVHPHHHSVRSRHGVTSEYQPESNQNNTNQFGKTIAGSISAIIGQFKSSLTRWSRKNGHDYFAWQARFHDHIIRNEDAFKRIADYIKNNPANWQKDKSRTQKL</sequence>
<dbReference type="SUPFAM" id="SSF143422">
    <property type="entry name" value="Transposase IS200-like"/>
    <property type="match status" value="1"/>
</dbReference>
<reference evidence="2 3" key="1">
    <citation type="submission" date="2018-07" db="EMBL/GenBank/DDBJ databases">
        <title>Draft genome sequence of Ancylomarina sp. M1P.</title>
        <authorList>
            <person name="Yadav S."/>
            <person name="Villanueva L."/>
            <person name="Damste J.S.S."/>
        </authorList>
    </citation>
    <scope>NUCLEOTIDE SEQUENCE [LARGE SCALE GENOMIC DNA]</scope>
    <source>
        <strain evidence="2 3">M1P</strain>
    </source>
</reference>
<evidence type="ECO:0000313" key="3">
    <source>
        <dbReference type="Proteomes" id="UP000285794"/>
    </source>
</evidence>
<proteinExistence type="predicted"/>
<dbReference type="GO" id="GO:0006313">
    <property type="term" value="P:DNA transposition"/>
    <property type="evidence" value="ECO:0007669"/>
    <property type="project" value="InterPro"/>
</dbReference>
<gene>
    <name evidence="2" type="ORF">DWB61_01700</name>
</gene>
<dbReference type="AlphaFoldDB" id="A0A425Y8B7"/>
<dbReference type="GO" id="GO:0004803">
    <property type="term" value="F:transposase activity"/>
    <property type="evidence" value="ECO:0007669"/>
    <property type="project" value="InterPro"/>
</dbReference>
<dbReference type="InterPro" id="IPR002686">
    <property type="entry name" value="Transposase_17"/>
</dbReference>
<dbReference type="SMART" id="SM01321">
    <property type="entry name" value="Y1_Tnp"/>
    <property type="match status" value="1"/>
</dbReference>
<feature type="domain" description="Transposase IS200-like" evidence="1">
    <location>
        <begin position="4"/>
        <end position="138"/>
    </location>
</feature>
<accession>A0A425Y8B7</accession>
<dbReference type="InterPro" id="IPR036515">
    <property type="entry name" value="Transposase_17_sf"/>
</dbReference>
<name>A0A425Y8B7_9BACT</name>
<organism evidence="2 3">
    <name type="scientific">Ancylomarina euxinus</name>
    <dbReference type="NCBI Taxonomy" id="2283627"/>
    <lineage>
        <taxon>Bacteria</taxon>
        <taxon>Pseudomonadati</taxon>
        <taxon>Bacteroidota</taxon>
        <taxon>Bacteroidia</taxon>
        <taxon>Marinilabiliales</taxon>
        <taxon>Marinifilaceae</taxon>
        <taxon>Ancylomarina</taxon>
    </lineage>
</organism>
<keyword evidence="3" id="KW-1185">Reference proteome</keyword>